<dbReference type="SUPFAM" id="SSF48452">
    <property type="entry name" value="TPR-like"/>
    <property type="match status" value="1"/>
</dbReference>
<feature type="repeat" description="TPR" evidence="1">
    <location>
        <begin position="47"/>
        <end position="80"/>
    </location>
</feature>
<proteinExistence type="predicted"/>
<evidence type="ECO:0000313" key="3">
    <source>
        <dbReference type="Proteomes" id="UP000460549"/>
    </source>
</evidence>
<gene>
    <name evidence="2" type="ORF">FYJ80_04070</name>
</gene>
<organism evidence="2 3">
    <name type="scientific">Bullifex porci</name>
    <dbReference type="NCBI Taxonomy" id="2606638"/>
    <lineage>
        <taxon>Bacteria</taxon>
        <taxon>Pseudomonadati</taxon>
        <taxon>Spirochaetota</taxon>
        <taxon>Spirochaetia</taxon>
        <taxon>Spirochaetales</taxon>
        <taxon>Spirochaetaceae</taxon>
        <taxon>Bullifex</taxon>
    </lineage>
</organism>
<dbReference type="PROSITE" id="PS50005">
    <property type="entry name" value="TPR"/>
    <property type="match status" value="1"/>
</dbReference>
<dbReference type="Proteomes" id="UP000460549">
    <property type="component" value="Unassembled WGS sequence"/>
</dbReference>
<dbReference type="Pfam" id="PF14559">
    <property type="entry name" value="TPR_19"/>
    <property type="match status" value="1"/>
</dbReference>
<protein>
    <submittedName>
        <fullName evidence="2">Tetratricopeptide repeat protein</fullName>
    </submittedName>
</protein>
<comment type="caution">
    <text evidence="2">The sequence shown here is derived from an EMBL/GenBank/DDBJ whole genome shotgun (WGS) entry which is preliminary data.</text>
</comment>
<reference evidence="2 3" key="1">
    <citation type="submission" date="2019-08" db="EMBL/GenBank/DDBJ databases">
        <title>In-depth cultivation of the pig gut microbiome towards novel bacterial diversity and tailored functional studies.</title>
        <authorList>
            <person name="Wylensek D."/>
            <person name="Hitch T.C.A."/>
            <person name="Clavel T."/>
        </authorList>
    </citation>
    <scope>NUCLEOTIDE SEQUENCE [LARGE SCALE GENOMIC DNA]</scope>
    <source>
        <strain evidence="2 3">NM-380-WT-3C1</strain>
    </source>
</reference>
<dbReference type="Gene3D" id="1.25.40.10">
    <property type="entry name" value="Tetratricopeptide repeat domain"/>
    <property type="match status" value="1"/>
</dbReference>
<sequence>MVEIILLLMLSCTTNSVSDNLALTPLENKAETLSALNKAYEQNSADKSASYNLAYALTSEGRYDEALIIIDKALELNPEIVRFYTLKAYICKATFNYPEYERTYEKLLELDSAHTAVALELMKHYEALFESEKAKKMAALVLKYEKDNKDAIRVLYSNDEVLSSITSEKEDSGNQYKYEKPQIPDLSSITFNPLPLTDR</sequence>
<keyword evidence="1" id="KW-0802">TPR repeat</keyword>
<dbReference type="InterPro" id="IPR011990">
    <property type="entry name" value="TPR-like_helical_dom_sf"/>
</dbReference>
<dbReference type="InterPro" id="IPR019734">
    <property type="entry name" value="TPR_rpt"/>
</dbReference>
<keyword evidence="3" id="KW-1185">Reference proteome</keyword>
<dbReference type="RefSeq" id="WP_154424894.1">
    <property type="nucleotide sequence ID" value="NZ_VUNN01000005.1"/>
</dbReference>
<name>A0A7X2PBT3_9SPIO</name>
<dbReference type="EMBL" id="VUNN01000005">
    <property type="protein sequence ID" value="MSU05956.1"/>
    <property type="molecule type" value="Genomic_DNA"/>
</dbReference>
<evidence type="ECO:0000256" key="1">
    <source>
        <dbReference type="PROSITE-ProRule" id="PRU00339"/>
    </source>
</evidence>
<dbReference type="PROSITE" id="PS50293">
    <property type="entry name" value="TPR_REGION"/>
    <property type="match status" value="1"/>
</dbReference>
<accession>A0A7X2PBT3</accession>
<dbReference type="AlphaFoldDB" id="A0A7X2PBT3"/>
<dbReference type="SMART" id="SM00028">
    <property type="entry name" value="TPR"/>
    <property type="match status" value="2"/>
</dbReference>
<evidence type="ECO:0000313" key="2">
    <source>
        <dbReference type="EMBL" id="MSU05956.1"/>
    </source>
</evidence>